<dbReference type="Proteomes" id="UP000254141">
    <property type="component" value="Unassembled WGS sequence"/>
</dbReference>
<dbReference type="Proteomes" id="UP000254103">
    <property type="component" value="Unassembled WGS sequence"/>
</dbReference>
<evidence type="ECO:0000313" key="4">
    <source>
        <dbReference type="Proteomes" id="UP000254103"/>
    </source>
</evidence>
<dbReference type="AlphaFoldDB" id="A0A377Y3S6"/>
<dbReference type="Proteomes" id="UP000254387">
    <property type="component" value="Unassembled WGS sequence"/>
</dbReference>
<sequence>MSSTNHRKYIQDYIAETKAIINEYKEPAHFYKQFSRDLKTLSEDERKSLFEQLFRDIRNERVEGKNPINDSNTALHYG</sequence>
<protein>
    <submittedName>
        <fullName evidence="1">Uncharacterized protein</fullName>
    </submittedName>
</protein>
<evidence type="ECO:0000313" key="2">
    <source>
        <dbReference type="EMBL" id="STU54203.1"/>
    </source>
</evidence>
<reference evidence="4 5" key="1">
    <citation type="submission" date="2018-06" db="EMBL/GenBank/DDBJ databases">
        <authorList>
            <consortium name="Pathogen Informatics"/>
            <person name="Doyle S."/>
        </authorList>
    </citation>
    <scope>NUCLEOTIDE SEQUENCE [LARGE SCALE GENOMIC DNA]</scope>
    <source>
        <strain evidence="2 5">NCTC5051</strain>
        <strain evidence="1 4">NCTC5052</strain>
        <strain evidence="3 6">NCTC5053</strain>
    </source>
</reference>
<accession>A0A377Y3S6</accession>
<name>A0A377Y3S6_KLEPN</name>
<dbReference type="EMBL" id="UGLU01000001">
    <property type="protein sequence ID" value="STU54203.1"/>
    <property type="molecule type" value="Genomic_DNA"/>
</dbReference>
<evidence type="ECO:0000313" key="3">
    <source>
        <dbReference type="EMBL" id="STV26357.1"/>
    </source>
</evidence>
<proteinExistence type="predicted"/>
<dbReference type="EMBL" id="UGMN01000004">
    <property type="protein sequence ID" value="STV26357.1"/>
    <property type="molecule type" value="Genomic_DNA"/>
</dbReference>
<gene>
    <name evidence="2" type="ORF">NCTC5051_05318</name>
    <name evidence="1" type="ORF">NCTC5052_03622</name>
    <name evidence="3" type="ORF">NCTC5053_03287</name>
</gene>
<evidence type="ECO:0000313" key="6">
    <source>
        <dbReference type="Proteomes" id="UP000254387"/>
    </source>
</evidence>
<evidence type="ECO:0000313" key="1">
    <source>
        <dbReference type="EMBL" id="STT95142.1"/>
    </source>
</evidence>
<organism evidence="1 4">
    <name type="scientific">Klebsiella pneumoniae</name>
    <dbReference type="NCBI Taxonomy" id="573"/>
    <lineage>
        <taxon>Bacteria</taxon>
        <taxon>Pseudomonadati</taxon>
        <taxon>Pseudomonadota</taxon>
        <taxon>Gammaproteobacteria</taxon>
        <taxon>Enterobacterales</taxon>
        <taxon>Enterobacteriaceae</taxon>
        <taxon>Klebsiella/Raoultella group</taxon>
        <taxon>Klebsiella</taxon>
        <taxon>Klebsiella pneumoniae complex</taxon>
    </lineage>
</organism>
<evidence type="ECO:0000313" key="5">
    <source>
        <dbReference type="Proteomes" id="UP000254141"/>
    </source>
</evidence>
<dbReference type="EMBL" id="UGLJ01000002">
    <property type="protein sequence ID" value="STT95142.1"/>
    <property type="molecule type" value="Genomic_DNA"/>
</dbReference>